<feature type="compositionally biased region" description="Polar residues" evidence="1">
    <location>
        <begin position="74"/>
        <end position="120"/>
    </location>
</feature>
<feature type="compositionally biased region" description="Polar residues" evidence="1">
    <location>
        <begin position="39"/>
        <end position="67"/>
    </location>
</feature>
<feature type="region of interest" description="Disordered" evidence="1">
    <location>
        <begin position="523"/>
        <end position="542"/>
    </location>
</feature>
<dbReference type="Pfam" id="PF03217">
    <property type="entry name" value="SlpA"/>
    <property type="match status" value="1"/>
</dbReference>
<feature type="compositionally biased region" description="Polar residues" evidence="1">
    <location>
        <begin position="135"/>
        <end position="146"/>
    </location>
</feature>
<protein>
    <submittedName>
        <fullName evidence="4">SLAP domain-containing protein</fullName>
    </submittedName>
</protein>
<evidence type="ECO:0000256" key="1">
    <source>
        <dbReference type="SAM" id="MobiDB-lite"/>
    </source>
</evidence>
<dbReference type="SUPFAM" id="SSF52058">
    <property type="entry name" value="L domain-like"/>
    <property type="match status" value="1"/>
</dbReference>
<dbReference type="InterPro" id="IPR032675">
    <property type="entry name" value="LRR_dom_sf"/>
</dbReference>
<name>A0ABW1UVS2_9LACO</name>
<evidence type="ECO:0000259" key="3">
    <source>
        <dbReference type="Pfam" id="PF03217"/>
    </source>
</evidence>
<dbReference type="Proteomes" id="UP001596186">
    <property type="component" value="Unassembled WGS sequence"/>
</dbReference>
<evidence type="ECO:0000313" key="5">
    <source>
        <dbReference type="Proteomes" id="UP001596186"/>
    </source>
</evidence>
<feature type="domain" description="S-layer protein C-terminal" evidence="3">
    <location>
        <begin position="631"/>
        <end position="662"/>
    </location>
</feature>
<accession>A0ABW1UVS2</accession>
<dbReference type="EMBL" id="JBHSSN010000004">
    <property type="protein sequence ID" value="MFC6322603.1"/>
    <property type="molecule type" value="Genomic_DNA"/>
</dbReference>
<keyword evidence="2" id="KW-0732">Signal</keyword>
<feature type="region of interest" description="Disordered" evidence="1">
    <location>
        <begin position="38"/>
        <end position="172"/>
    </location>
</feature>
<reference evidence="5" key="1">
    <citation type="journal article" date="2019" name="Int. J. Syst. Evol. Microbiol.">
        <title>The Global Catalogue of Microorganisms (GCM) 10K type strain sequencing project: providing services to taxonomists for standard genome sequencing and annotation.</title>
        <authorList>
            <consortium name="The Broad Institute Genomics Platform"/>
            <consortium name="The Broad Institute Genome Sequencing Center for Infectious Disease"/>
            <person name="Wu L."/>
            <person name="Ma J."/>
        </authorList>
    </citation>
    <scope>NUCLEOTIDE SEQUENCE [LARGE SCALE GENOMIC DNA]</scope>
    <source>
        <strain evidence="5">CCM 8895</strain>
    </source>
</reference>
<feature type="signal peptide" evidence="2">
    <location>
        <begin position="1"/>
        <end position="34"/>
    </location>
</feature>
<sequence length="668" mass="71364">MQLKHISNKKLFAISLLSFSSGLALFGSVNVANADTVGDESNQSSVSEVGQTNNAATKVQSNPSTSNKTDDNVDTNNESNVNQGTKVNNNSDSTETSAPVQTSANSRASISQAVAQAPVSNNNATTASDATAQAPVQSDATNSTNFEIPEGTPADQQGTLQGENGEVGSSWYLADDGITDDDVDNGKVLNIGPGIVGNPIFDDTTKATEPDSDGVWANYKYAGDITSIDFQKGAIAGTSLAKYFGDLQSLININTADLDVSNTTDFSSMFLYDKSLKSLDISNWTNNKGATFNSFAQYCGFENVNLSGVSLTNISALRMFAGDGNLTNIDFDGASISVANAGSMFSEDENLKSVDLTVFTIPFGTDVDGMLGDLSGLRFIKVNKDTIIDSTLLDVDEMSPSEDPNWTSWTGWTNEGGFNLFVTDKELFAAYDGTGTNPEATTTTLRLTSDPAVSYTVNYYDDSTKKLLGKLEGTGIEGGVLPLNPDYEGYETTVTDGSTSVTLSPEDGTSNIIRDFYLKPIPTNNGGGSNSSGSSTSTTLKDQDINTTTNVVNLYDANGKLVTNRGLSINSSWKSDVEYYSNGVLYYRVSSDEYVKASDVYVYTDNLANIKVNADQKGDLVDYLGAELDRKLGSGSEWKTDKIALINGKKYYRVSTDEFILADEVAEY</sequence>
<organism evidence="4 5">
    <name type="scientific">Companilactobacillus baiquanensis</name>
    <dbReference type="NCBI Taxonomy" id="2486005"/>
    <lineage>
        <taxon>Bacteria</taxon>
        <taxon>Bacillati</taxon>
        <taxon>Bacillota</taxon>
        <taxon>Bacilli</taxon>
        <taxon>Lactobacillales</taxon>
        <taxon>Lactobacillaceae</taxon>
        <taxon>Companilactobacillus</taxon>
    </lineage>
</organism>
<keyword evidence="5" id="KW-1185">Reference proteome</keyword>
<dbReference type="RefSeq" id="WP_164507729.1">
    <property type="nucleotide sequence ID" value="NZ_JBHSSN010000004.1"/>
</dbReference>
<feature type="compositionally biased region" description="Low complexity" evidence="1">
    <location>
        <begin position="121"/>
        <end position="134"/>
    </location>
</feature>
<comment type="caution">
    <text evidence="4">The sequence shown here is derived from an EMBL/GenBank/DDBJ whole genome shotgun (WGS) entry which is preliminary data.</text>
</comment>
<feature type="chain" id="PRO_5045142629" evidence="2">
    <location>
        <begin position="35"/>
        <end position="668"/>
    </location>
</feature>
<evidence type="ECO:0000256" key="2">
    <source>
        <dbReference type="SAM" id="SignalP"/>
    </source>
</evidence>
<gene>
    <name evidence="4" type="ORF">ACFP1F_02330</name>
</gene>
<proteinExistence type="predicted"/>
<dbReference type="InterPro" id="IPR024968">
    <property type="entry name" value="SlpA_C_lactobacillus"/>
</dbReference>
<evidence type="ECO:0000313" key="4">
    <source>
        <dbReference type="EMBL" id="MFC6322603.1"/>
    </source>
</evidence>
<dbReference type="Gene3D" id="3.80.10.10">
    <property type="entry name" value="Ribonuclease Inhibitor"/>
    <property type="match status" value="1"/>
</dbReference>